<accession>A0AAV7NP58</accession>
<feature type="region of interest" description="Disordered" evidence="1">
    <location>
        <begin position="1"/>
        <end position="75"/>
    </location>
</feature>
<comment type="caution">
    <text evidence="2">The sequence shown here is derived from an EMBL/GenBank/DDBJ whole genome shotgun (WGS) entry which is preliminary data.</text>
</comment>
<sequence>MGVVIPHPSPRTAGSREETKARSGGHAAVAKASGRAQMSQGTESAQTGAAGDQGGAGEMQRGDQGPRRTKSGVAAVGSPECCRGIINCRTQTQLQQALEGGQQPCLTGE</sequence>
<name>A0AAV7NP58_PLEWA</name>
<organism evidence="2 3">
    <name type="scientific">Pleurodeles waltl</name>
    <name type="common">Iberian ribbed newt</name>
    <dbReference type="NCBI Taxonomy" id="8319"/>
    <lineage>
        <taxon>Eukaryota</taxon>
        <taxon>Metazoa</taxon>
        <taxon>Chordata</taxon>
        <taxon>Craniata</taxon>
        <taxon>Vertebrata</taxon>
        <taxon>Euteleostomi</taxon>
        <taxon>Amphibia</taxon>
        <taxon>Batrachia</taxon>
        <taxon>Caudata</taxon>
        <taxon>Salamandroidea</taxon>
        <taxon>Salamandridae</taxon>
        <taxon>Pleurodelinae</taxon>
        <taxon>Pleurodeles</taxon>
    </lineage>
</organism>
<protein>
    <submittedName>
        <fullName evidence="2">Uncharacterized protein</fullName>
    </submittedName>
</protein>
<evidence type="ECO:0000313" key="3">
    <source>
        <dbReference type="Proteomes" id="UP001066276"/>
    </source>
</evidence>
<reference evidence="2" key="1">
    <citation type="journal article" date="2022" name="bioRxiv">
        <title>Sequencing and chromosome-scale assembly of the giantPleurodeles waltlgenome.</title>
        <authorList>
            <person name="Brown T."/>
            <person name="Elewa A."/>
            <person name="Iarovenko S."/>
            <person name="Subramanian E."/>
            <person name="Araus A.J."/>
            <person name="Petzold A."/>
            <person name="Susuki M."/>
            <person name="Suzuki K.-i.T."/>
            <person name="Hayashi T."/>
            <person name="Toyoda A."/>
            <person name="Oliveira C."/>
            <person name="Osipova E."/>
            <person name="Leigh N.D."/>
            <person name="Simon A."/>
            <person name="Yun M.H."/>
        </authorList>
    </citation>
    <scope>NUCLEOTIDE SEQUENCE</scope>
    <source>
        <strain evidence="2">20211129_DDA</strain>
        <tissue evidence="2">Liver</tissue>
    </source>
</reference>
<proteinExistence type="predicted"/>
<keyword evidence="3" id="KW-1185">Reference proteome</keyword>
<dbReference type="EMBL" id="JANPWB010000012">
    <property type="protein sequence ID" value="KAJ1117706.1"/>
    <property type="molecule type" value="Genomic_DNA"/>
</dbReference>
<evidence type="ECO:0000313" key="2">
    <source>
        <dbReference type="EMBL" id="KAJ1117706.1"/>
    </source>
</evidence>
<evidence type="ECO:0000256" key="1">
    <source>
        <dbReference type="SAM" id="MobiDB-lite"/>
    </source>
</evidence>
<dbReference type="AlphaFoldDB" id="A0AAV7NP58"/>
<gene>
    <name evidence="2" type="ORF">NDU88_005903</name>
</gene>
<dbReference type="Proteomes" id="UP001066276">
    <property type="component" value="Chromosome 8"/>
</dbReference>